<keyword evidence="7" id="KW-1185">Reference proteome</keyword>
<dbReference type="STRING" id="1236973.JCM9157_3554"/>
<reference evidence="6 7" key="1">
    <citation type="journal article" date="2014" name="Genome Announc.">
        <title>Draft Genome Sequences of Three Alkaliphilic Bacillus Strains, Bacillus wakoensis JCM 9140T, Bacillus akibai JCM 9157T, and Bacillus hemicellulosilyticus JCM 9152T.</title>
        <authorList>
            <person name="Yuki M."/>
            <person name="Oshima K."/>
            <person name="Suda W."/>
            <person name="Oshida Y."/>
            <person name="Kitamura K."/>
            <person name="Iida T."/>
            <person name="Hattori M."/>
            <person name="Ohkuma M."/>
        </authorList>
    </citation>
    <scope>NUCLEOTIDE SEQUENCE [LARGE SCALE GENOMIC DNA]</scope>
    <source>
        <strain evidence="6 7">JCM 9157</strain>
    </source>
</reference>
<dbReference type="InterPro" id="IPR058627">
    <property type="entry name" value="MdtA-like_C"/>
</dbReference>
<gene>
    <name evidence="6" type="ORF">JCM9157_3554</name>
</gene>
<dbReference type="Pfam" id="PF25917">
    <property type="entry name" value="BSH_RND"/>
    <property type="match status" value="1"/>
</dbReference>
<dbReference type="Proteomes" id="UP000018896">
    <property type="component" value="Unassembled WGS sequence"/>
</dbReference>
<name>W4QWU5_HALA3</name>
<dbReference type="eggNOG" id="COG0845">
    <property type="taxonomic scope" value="Bacteria"/>
</dbReference>
<evidence type="ECO:0000256" key="1">
    <source>
        <dbReference type="ARBA" id="ARBA00004196"/>
    </source>
</evidence>
<feature type="domain" description="Multidrug resistance protein MdtA-like barrel-sandwich hybrid" evidence="4">
    <location>
        <begin position="82"/>
        <end position="187"/>
    </location>
</feature>
<dbReference type="AlphaFoldDB" id="W4QWU5"/>
<dbReference type="PANTHER" id="PTHR32347:SF14">
    <property type="entry name" value="EFFLUX SYSTEM COMPONENT YKNX-RELATED"/>
    <property type="match status" value="1"/>
</dbReference>
<comment type="subcellular location">
    <subcellularLocation>
        <location evidence="1">Cell envelope</location>
    </subcellularLocation>
</comment>
<evidence type="ECO:0000259" key="5">
    <source>
        <dbReference type="Pfam" id="PF25967"/>
    </source>
</evidence>
<dbReference type="SUPFAM" id="SSF111369">
    <property type="entry name" value="HlyD-like secretion proteins"/>
    <property type="match status" value="1"/>
</dbReference>
<sequence>MKKNSNKLKAIVRASLGTVILISATGCSLLPKEEAALAPPLVEPAQIEYDVAEVELGDITTAVRGSGNFIPLESHDLFYTQDGGRLKNIHISEGELVEKGQLLAEIETGTLLFDIEQLEIELKKAKIRLQQLKAQKADTYSLQIGELDLEGLELRLAQLQSILNKSKITSPIDGVVTFVTDSRQGEILGAYQSIIQVADTTNLLFIYTALSADVVNEVTIGMEATIDYRDSELKGNVVQTPNDIPSDIYETNPDLYGRSILVRLEELPNEIGVGERADIELITAEKENALLIPKSALRTAVGRSYVQIVDGQTKKEQDIEVGIISTTEVEVIKGLNEGDKVILR</sequence>
<proteinExistence type="predicted"/>
<evidence type="ECO:0000259" key="4">
    <source>
        <dbReference type="Pfam" id="PF25917"/>
    </source>
</evidence>
<dbReference type="InterPro" id="IPR050465">
    <property type="entry name" value="UPF0194_transport"/>
</dbReference>
<dbReference type="Pfam" id="PF25967">
    <property type="entry name" value="RND-MFP_C"/>
    <property type="match status" value="1"/>
</dbReference>
<feature type="domain" description="Multidrug resistance protein MdtA-like C-terminal permuted SH3" evidence="5">
    <location>
        <begin position="288"/>
        <end position="342"/>
    </location>
</feature>
<dbReference type="GO" id="GO:0030313">
    <property type="term" value="C:cell envelope"/>
    <property type="evidence" value="ECO:0007669"/>
    <property type="project" value="UniProtKB-SubCell"/>
</dbReference>
<evidence type="ECO:0000256" key="3">
    <source>
        <dbReference type="SAM" id="Coils"/>
    </source>
</evidence>
<dbReference type="RefSeq" id="WP_035666319.1">
    <property type="nucleotide sequence ID" value="NZ_BAUV01000033.1"/>
</dbReference>
<evidence type="ECO:0000313" key="6">
    <source>
        <dbReference type="EMBL" id="GAE36377.1"/>
    </source>
</evidence>
<dbReference type="InterPro" id="IPR058625">
    <property type="entry name" value="MdtA-like_BSH"/>
</dbReference>
<protein>
    <submittedName>
        <fullName evidence="6">Probable Co/Zn/Cd efflux system membrane fusion protein</fullName>
    </submittedName>
</protein>
<evidence type="ECO:0000313" key="7">
    <source>
        <dbReference type="Proteomes" id="UP000018896"/>
    </source>
</evidence>
<comment type="caution">
    <text evidence="6">The sequence shown here is derived from an EMBL/GenBank/DDBJ whole genome shotgun (WGS) entry which is preliminary data.</text>
</comment>
<keyword evidence="2 3" id="KW-0175">Coiled coil</keyword>
<evidence type="ECO:0000256" key="2">
    <source>
        <dbReference type="ARBA" id="ARBA00023054"/>
    </source>
</evidence>
<dbReference type="EMBL" id="BAUV01000033">
    <property type="protein sequence ID" value="GAE36377.1"/>
    <property type="molecule type" value="Genomic_DNA"/>
</dbReference>
<dbReference type="Gene3D" id="2.40.420.20">
    <property type="match status" value="1"/>
</dbReference>
<dbReference type="PANTHER" id="PTHR32347">
    <property type="entry name" value="EFFLUX SYSTEM COMPONENT YKNX-RELATED"/>
    <property type="match status" value="1"/>
</dbReference>
<organism evidence="6 7">
    <name type="scientific">Halalkalibacter akibai (strain ATCC 43226 / DSM 21942 / CIP 109018 / JCM 9157 / 1139)</name>
    <name type="common">Bacillus akibai</name>
    <dbReference type="NCBI Taxonomy" id="1236973"/>
    <lineage>
        <taxon>Bacteria</taxon>
        <taxon>Bacillati</taxon>
        <taxon>Bacillota</taxon>
        <taxon>Bacilli</taxon>
        <taxon>Bacillales</taxon>
        <taxon>Bacillaceae</taxon>
        <taxon>Halalkalibacter</taxon>
    </lineage>
</organism>
<dbReference type="PROSITE" id="PS51257">
    <property type="entry name" value="PROKAR_LIPOPROTEIN"/>
    <property type="match status" value="1"/>
</dbReference>
<dbReference type="OrthoDB" id="1817080at2"/>
<dbReference type="Gene3D" id="2.40.50.100">
    <property type="match status" value="1"/>
</dbReference>
<accession>W4QWU5</accession>
<feature type="coiled-coil region" evidence="3">
    <location>
        <begin position="115"/>
        <end position="169"/>
    </location>
</feature>